<dbReference type="AlphaFoldDB" id="A0A7D5E7P3"/>
<dbReference type="Proteomes" id="UP000509594">
    <property type="component" value="Chromosome"/>
</dbReference>
<dbReference type="Pfam" id="PF04254">
    <property type="entry name" value="DUF432"/>
    <property type="match status" value="1"/>
</dbReference>
<proteinExistence type="predicted"/>
<protein>
    <submittedName>
        <fullName evidence="1">DUF432 domain-containing protein</fullName>
    </submittedName>
</protein>
<dbReference type="PIRSF" id="PIRSF019202">
    <property type="entry name" value="UCP019202"/>
    <property type="match status" value="1"/>
</dbReference>
<evidence type="ECO:0000313" key="1">
    <source>
        <dbReference type="EMBL" id="QLC49611.1"/>
    </source>
</evidence>
<sequence length="235" mass="27141">MFDKYTPPFTVETEGTTISVEEEKGNLVYKRSSKDDTIEKILLQKGEFLINPIEPVNVPKTLSSFLLIEFQRSVMIAPYDKQTIHLKFPIEIGIFISRKDGEYELIDIITFNENKYTLYGNPNRGLICKHWESQVYPSYPRPDILYEGDLELVISNETGNWMEISQAVFNAYGMKIYYGSDRISMKAQMKIINKNLAEIDFTTYPLSPGFHRSVELYTSRKILLNGTKSVMEFGL</sequence>
<dbReference type="RefSeq" id="WP_176964667.1">
    <property type="nucleotide sequence ID" value="NZ_CP058215.1"/>
</dbReference>
<accession>A0A7D5E7P3</accession>
<gene>
    <name evidence="1" type="ORF">HWN40_04775</name>
</gene>
<dbReference type="GeneID" id="55820964"/>
<evidence type="ECO:0000313" key="2">
    <source>
        <dbReference type="Proteomes" id="UP000509594"/>
    </source>
</evidence>
<dbReference type="InterPro" id="IPR007366">
    <property type="entry name" value="DUF432"/>
</dbReference>
<organism evidence="1 2">
    <name type="scientific">Methanolobus zinderi</name>
    <dbReference type="NCBI Taxonomy" id="536044"/>
    <lineage>
        <taxon>Archaea</taxon>
        <taxon>Methanobacteriati</taxon>
        <taxon>Methanobacteriota</taxon>
        <taxon>Stenosarchaea group</taxon>
        <taxon>Methanomicrobia</taxon>
        <taxon>Methanosarcinales</taxon>
        <taxon>Methanosarcinaceae</taxon>
        <taxon>Methanolobus</taxon>
    </lineage>
</organism>
<name>A0A7D5E7P3_9EURY</name>
<dbReference type="OrthoDB" id="116710at2157"/>
<reference evidence="1 2" key="1">
    <citation type="submission" date="2020-06" db="EMBL/GenBank/DDBJ databases">
        <title>Methanolobus halotolerans sp. nov., isolated from a saline lake Tus in Siberia.</title>
        <authorList>
            <person name="Shen Y."/>
            <person name="Chen S.-C."/>
            <person name="Lai M.-C."/>
            <person name="Huang H.-H."/>
            <person name="Chiu H.-H."/>
            <person name="Tang S.-L."/>
            <person name="Rogozin D.Y."/>
            <person name="Degermendzhy A.G."/>
        </authorList>
    </citation>
    <scope>NUCLEOTIDE SEQUENCE [LARGE SCALE GENOMIC DNA]</scope>
    <source>
        <strain evidence="1 2">DSM 21339</strain>
    </source>
</reference>
<dbReference type="EMBL" id="CP058215">
    <property type="protein sequence ID" value="QLC49611.1"/>
    <property type="molecule type" value="Genomic_DNA"/>
</dbReference>
<dbReference type="KEGG" id="mzi:HWN40_04775"/>
<keyword evidence="2" id="KW-1185">Reference proteome</keyword>